<keyword evidence="7" id="KW-0067">ATP-binding</keyword>
<dbReference type="OrthoDB" id="9778366at2"/>
<keyword evidence="9" id="KW-0802">TPR repeat</keyword>
<evidence type="ECO:0000256" key="6">
    <source>
        <dbReference type="ARBA" id="ARBA00022777"/>
    </source>
</evidence>
<evidence type="ECO:0000256" key="3">
    <source>
        <dbReference type="ARBA" id="ARBA00022553"/>
    </source>
</evidence>
<proteinExistence type="predicted"/>
<dbReference type="PANTHER" id="PTHR24421:SF10">
    <property type="entry name" value="NITRATE_NITRITE SENSOR PROTEIN NARQ"/>
    <property type="match status" value="1"/>
</dbReference>
<dbReference type="SUPFAM" id="SSF48452">
    <property type="entry name" value="TPR-like"/>
    <property type="match status" value="2"/>
</dbReference>
<dbReference type="EC" id="2.7.13.3" evidence="2"/>
<dbReference type="SUPFAM" id="SSF55874">
    <property type="entry name" value="ATPase domain of HSP90 chaperone/DNA topoisomerase II/histidine kinase"/>
    <property type="match status" value="1"/>
</dbReference>
<dbReference type="InterPro" id="IPR011712">
    <property type="entry name" value="Sig_transdc_His_kin_sub3_dim/P"/>
</dbReference>
<keyword evidence="11" id="KW-0732">Signal</keyword>
<evidence type="ECO:0000256" key="1">
    <source>
        <dbReference type="ARBA" id="ARBA00000085"/>
    </source>
</evidence>
<gene>
    <name evidence="13" type="ORF">D0817_05445</name>
</gene>
<comment type="catalytic activity">
    <reaction evidence="1">
        <text>ATP + protein L-histidine = ADP + protein N-phospho-L-histidine.</text>
        <dbReference type="EC" id="2.7.13.3"/>
    </reaction>
</comment>
<dbReference type="GO" id="GO:0005524">
    <property type="term" value="F:ATP binding"/>
    <property type="evidence" value="ECO:0007669"/>
    <property type="project" value="UniProtKB-KW"/>
</dbReference>
<dbReference type="PANTHER" id="PTHR24421">
    <property type="entry name" value="NITRATE/NITRITE SENSOR PROTEIN NARX-RELATED"/>
    <property type="match status" value="1"/>
</dbReference>
<evidence type="ECO:0000256" key="4">
    <source>
        <dbReference type="ARBA" id="ARBA00022679"/>
    </source>
</evidence>
<keyword evidence="10" id="KW-0472">Membrane</keyword>
<organism evidence="13 14">
    <name type="scientific">Flavobacterium cupreum</name>
    <dbReference type="NCBI Taxonomy" id="2133766"/>
    <lineage>
        <taxon>Bacteria</taxon>
        <taxon>Pseudomonadati</taxon>
        <taxon>Bacteroidota</taxon>
        <taxon>Flavobacteriia</taxon>
        <taxon>Flavobacteriales</taxon>
        <taxon>Flavobacteriaceae</taxon>
        <taxon>Flavobacterium</taxon>
    </lineage>
</organism>
<dbReference type="Gene3D" id="3.30.565.10">
    <property type="entry name" value="Histidine kinase-like ATPase, C-terminal domain"/>
    <property type="match status" value="1"/>
</dbReference>
<dbReference type="InterPro" id="IPR005467">
    <property type="entry name" value="His_kinase_dom"/>
</dbReference>
<dbReference type="PROSITE" id="PS50005">
    <property type="entry name" value="TPR"/>
    <property type="match status" value="1"/>
</dbReference>
<name>A0A434AAC1_9FLAO</name>
<evidence type="ECO:0000259" key="12">
    <source>
        <dbReference type="PROSITE" id="PS50109"/>
    </source>
</evidence>
<evidence type="ECO:0000256" key="11">
    <source>
        <dbReference type="SAM" id="SignalP"/>
    </source>
</evidence>
<dbReference type="GO" id="GO:0046983">
    <property type="term" value="F:protein dimerization activity"/>
    <property type="evidence" value="ECO:0007669"/>
    <property type="project" value="InterPro"/>
</dbReference>
<keyword evidence="14" id="KW-1185">Reference proteome</keyword>
<sequence length="734" mass="84208">MVIYNQRLHFALLFLFLSFGLQAQIENKKTSFVHKNPVQTREEKAIADLYALYNKGDDKKAYVKAHSLLKTTKNNRSTACADLLLAYYFNKKAVIDSSIYYTQQALKFNTVVNDSLKNRLYALGYNLLAINYKKRGILGESKKWHLKGIDASQKYREKNLFYTHTHGLALVYSELGDYKNALKLFKQCLEYKEDPEIIYGSYINIGDIYAAQKEYELSNQYLNKANALCQQQNNNNCRAIIAISLAANFEAQHKKTEALRLYNEAIKIADANEYNQIALIARLNTGNMLLESKKYDQAKVIYLSGLDNALKLGLLHDQTVIYKALKEIAIAQEDYRNAYHYTNQYYKIQDSITHLQNQKEINELDVKYKTSQKEKEIEALQFENATRKLTLENQNEAIKNMRLQEEISNKVNENKILFFQSSSEKKRSEISLLKKDQQLKALEIDQQKKTRWLTIIAFLVLLIPITGLLFQYYKRLKAQRLLNSKQAEISSQKINGILKDQELKLIKASISGQDKERERISQELHDSIGGNLAAIKLQLNHMAGNNFSNMEKINLQLDETYQQVRSLSHTLLPKKFSQNKFCEVLESYLNNISAASALKISFLAYPKKGINEMSEGIQIEIFKIIQELLTNTIKHAKASQIEIQLNLVDGDLNVLFEDNGAGFNTSNYTPGIGYINLEARIKKLNGSFLIDSKLKRGTIVNIEIPSFEAIANPKKNPMKGIDLKDQLDELKNKI</sequence>
<feature type="transmembrane region" description="Helical" evidence="10">
    <location>
        <begin position="452"/>
        <end position="473"/>
    </location>
</feature>
<dbReference type="AlphaFoldDB" id="A0A434AAC1"/>
<feature type="signal peptide" evidence="11">
    <location>
        <begin position="1"/>
        <end position="23"/>
    </location>
</feature>
<dbReference type="InterPro" id="IPR050482">
    <property type="entry name" value="Sensor_HK_TwoCompSys"/>
</dbReference>
<keyword evidence="10" id="KW-1133">Transmembrane helix</keyword>
<dbReference type="GO" id="GO:0000155">
    <property type="term" value="F:phosphorelay sensor kinase activity"/>
    <property type="evidence" value="ECO:0007669"/>
    <property type="project" value="InterPro"/>
</dbReference>
<dbReference type="Gene3D" id="1.20.5.1930">
    <property type="match status" value="1"/>
</dbReference>
<dbReference type="InterPro" id="IPR036890">
    <property type="entry name" value="HATPase_C_sf"/>
</dbReference>
<keyword evidence="6 13" id="KW-0418">Kinase</keyword>
<keyword evidence="5" id="KW-0547">Nucleotide-binding</keyword>
<dbReference type="EMBL" id="QWDM01000003">
    <property type="protein sequence ID" value="RUT71321.1"/>
    <property type="molecule type" value="Genomic_DNA"/>
</dbReference>
<protein>
    <recommendedName>
        <fullName evidence="2">histidine kinase</fullName>
        <ecNumber evidence="2">2.7.13.3</ecNumber>
    </recommendedName>
</protein>
<feature type="chain" id="PRO_5018995824" description="histidine kinase" evidence="11">
    <location>
        <begin position="24"/>
        <end position="734"/>
    </location>
</feature>
<dbReference type="InterPro" id="IPR011990">
    <property type="entry name" value="TPR-like_helical_dom_sf"/>
</dbReference>
<evidence type="ECO:0000256" key="7">
    <source>
        <dbReference type="ARBA" id="ARBA00022840"/>
    </source>
</evidence>
<dbReference type="RefSeq" id="WP_127337637.1">
    <property type="nucleotide sequence ID" value="NZ_QWDM01000003.1"/>
</dbReference>
<dbReference type="PROSITE" id="PS50109">
    <property type="entry name" value="HIS_KIN"/>
    <property type="match status" value="1"/>
</dbReference>
<evidence type="ECO:0000256" key="10">
    <source>
        <dbReference type="SAM" id="Phobius"/>
    </source>
</evidence>
<comment type="caution">
    <text evidence="13">The sequence shown here is derived from an EMBL/GenBank/DDBJ whole genome shotgun (WGS) entry which is preliminary data.</text>
</comment>
<evidence type="ECO:0000256" key="2">
    <source>
        <dbReference type="ARBA" id="ARBA00012438"/>
    </source>
</evidence>
<dbReference type="InterPro" id="IPR003594">
    <property type="entry name" value="HATPase_dom"/>
</dbReference>
<evidence type="ECO:0000256" key="5">
    <source>
        <dbReference type="ARBA" id="ARBA00022741"/>
    </source>
</evidence>
<accession>A0A434AAC1</accession>
<keyword evidence="3" id="KW-0597">Phosphoprotein</keyword>
<evidence type="ECO:0000313" key="13">
    <source>
        <dbReference type="EMBL" id="RUT71321.1"/>
    </source>
</evidence>
<dbReference type="Gene3D" id="1.25.40.10">
    <property type="entry name" value="Tetratricopeptide repeat domain"/>
    <property type="match status" value="2"/>
</dbReference>
<evidence type="ECO:0000313" key="14">
    <source>
        <dbReference type="Proteomes" id="UP000288102"/>
    </source>
</evidence>
<evidence type="ECO:0000256" key="8">
    <source>
        <dbReference type="ARBA" id="ARBA00023012"/>
    </source>
</evidence>
<dbReference type="CDD" id="cd16917">
    <property type="entry name" value="HATPase_UhpB-NarQ-NarX-like"/>
    <property type="match status" value="1"/>
</dbReference>
<dbReference type="Pfam" id="PF07730">
    <property type="entry name" value="HisKA_3"/>
    <property type="match status" value="1"/>
</dbReference>
<feature type="domain" description="Histidine kinase" evidence="12">
    <location>
        <begin position="519"/>
        <end position="708"/>
    </location>
</feature>
<keyword evidence="4" id="KW-0808">Transferase</keyword>
<keyword evidence="10" id="KW-0812">Transmembrane</keyword>
<dbReference type="Pfam" id="PF02518">
    <property type="entry name" value="HATPase_c"/>
    <property type="match status" value="1"/>
</dbReference>
<feature type="repeat" description="TPR" evidence="9">
    <location>
        <begin position="162"/>
        <end position="195"/>
    </location>
</feature>
<reference evidence="14" key="1">
    <citation type="journal article" date="2019" name="Syst. Appl. Microbiol.">
        <title>Flavobacterium circumlabens sp. nov. and Flavobacterium cupreum sp. nov., two psychrotrophic species isolated from Antarctic environmental samples.</title>
        <authorList>
            <person name="Kralova S."/>
            <person name="Busse H.-J."/>
            <person name="Svec P."/>
            <person name="Maslanova I."/>
            <person name="Stankova E."/>
            <person name="Bartak M."/>
            <person name="Sedlacek I."/>
        </authorList>
    </citation>
    <scope>NUCLEOTIDE SEQUENCE [LARGE SCALE GENOMIC DNA]</scope>
    <source>
        <strain evidence="14">CCM 8825</strain>
    </source>
</reference>
<keyword evidence="8" id="KW-0902">Two-component regulatory system</keyword>
<dbReference type="Pfam" id="PF13424">
    <property type="entry name" value="TPR_12"/>
    <property type="match status" value="1"/>
</dbReference>
<dbReference type="GO" id="GO:0016020">
    <property type="term" value="C:membrane"/>
    <property type="evidence" value="ECO:0007669"/>
    <property type="project" value="InterPro"/>
</dbReference>
<dbReference type="InterPro" id="IPR019734">
    <property type="entry name" value="TPR_rpt"/>
</dbReference>
<dbReference type="Proteomes" id="UP000288102">
    <property type="component" value="Unassembled WGS sequence"/>
</dbReference>
<evidence type="ECO:0000256" key="9">
    <source>
        <dbReference type="PROSITE-ProRule" id="PRU00339"/>
    </source>
</evidence>
<dbReference type="SMART" id="SM00028">
    <property type="entry name" value="TPR"/>
    <property type="match status" value="5"/>
</dbReference>